<evidence type="ECO:0000313" key="4">
    <source>
        <dbReference type="Proteomes" id="UP000604825"/>
    </source>
</evidence>
<dbReference type="SUPFAM" id="SSF54236">
    <property type="entry name" value="Ubiquitin-like"/>
    <property type="match status" value="1"/>
</dbReference>
<feature type="domain" description="Ubiquitin-like" evidence="2">
    <location>
        <begin position="167"/>
        <end position="229"/>
    </location>
</feature>
<protein>
    <recommendedName>
        <fullName evidence="2">Ubiquitin-like domain-containing protein</fullName>
    </recommendedName>
</protein>
<organism evidence="3 4">
    <name type="scientific">Miscanthus lutarioriparius</name>
    <dbReference type="NCBI Taxonomy" id="422564"/>
    <lineage>
        <taxon>Eukaryota</taxon>
        <taxon>Viridiplantae</taxon>
        <taxon>Streptophyta</taxon>
        <taxon>Embryophyta</taxon>
        <taxon>Tracheophyta</taxon>
        <taxon>Spermatophyta</taxon>
        <taxon>Magnoliopsida</taxon>
        <taxon>Liliopsida</taxon>
        <taxon>Poales</taxon>
        <taxon>Poaceae</taxon>
        <taxon>PACMAD clade</taxon>
        <taxon>Panicoideae</taxon>
        <taxon>Andropogonodae</taxon>
        <taxon>Andropogoneae</taxon>
        <taxon>Saccharinae</taxon>
        <taxon>Miscanthus</taxon>
    </lineage>
</organism>
<feature type="compositionally biased region" description="Pro residues" evidence="1">
    <location>
        <begin position="7"/>
        <end position="18"/>
    </location>
</feature>
<name>A0A811RCT5_9POAL</name>
<comment type="caution">
    <text evidence="3">The sequence shown here is derived from an EMBL/GenBank/DDBJ whole genome shotgun (WGS) entry which is preliminary data.</text>
</comment>
<evidence type="ECO:0000313" key="3">
    <source>
        <dbReference type="EMBL" id="CAD6267822.1"/>
    </source>
</evidence>
<keyword evidence="4" id="KW-1185">Reference proteome</keyword>
<proteinExistence type="predicted"/>
<dbReference type="InterPro" id="IPR029071">
    <property type="entry name" value="Ubiquitin-like_domsf"/>
</dbReference>
<sequence length="281" mass="30731">MANVSSPLPPGTSPPHSQPPVSTTDPAGTTKAMPSAECRADHPPLLPAKRTGRCAALLPFSCYGRRVSWEQDTLAGCGSAACRGASTSAAPPQISGPRFRLLHGWYTVCEECIGERESCALVEKLNYQNEDIHVYFVRGKEAPKCIKEACSKAVVVADRRTSKRSRRATSGNSISLKVSGSTSIYQLKLMIWESLGIVKENQKLHKGSVEIEDDLATLSDKGVFPGDILWFRDSEMYENRDIADEISEQKADMIQVEEGFRGTLLTSGVFVQLCQDITFSE</sequence>
<dbReference type="InterPro" id="IPR000626">
    <property type="entry name" value="Ubiquitin-like_dom"/>
</dbReference>
<dbReference type="Gene3D" id="3.10.20.90">
    <property type="entry name" value="Phosphatidylinositol 3-kinase Catalytic Subunit, Chain A, domain 1"/>
    <property type="match status" value="1"/>
</dbReference>
<feature type="region of interest" description="Disordered" evidence="1">
    <location>
        <begin position="1"/>
        <end position="44"/>
    </location>
</feature>
<dbReference type="PROSITE" id="PS50053">
    <property type="entry name" value="UBIQUITIN_2"/>
    <property type="match status" value="1"/>
</dbReference>
<evidence type="ECO:0000259" key="2">
    <source>
        <dbReference type="PROSITE" id="PS50053"/>
    </source>
</evidence>
<reference evidence="3" key="1">
    <citation type="submission" date="2020-10" db="EMBL/GenBank/DDBJ databases">
        <authorList>
            <person name="Han B."/>
            <person name="Lu T."/>
            <person name="Zhao Q."/>
            <person name="Huang X."/>
            <person name="Zhao Y."/>
        </authorList>
    </citation>
    <scope>NUCLEOTIDE SEQUENCE</scope>
</reference>
<gene>
    <name evidence="3" type="ORF">NCGR_LOCUS51127</name>
</gene>
<dbReference type="OrthoDB" id="289038at2759"/>
<dbReference type="GO" id="GO:0004843">
    <property type="term" value="F:cysteine-type deubiquitinase activity"/>
    <property type="evidence" value="ECO:0007669"/>
    <property type="project" value="InterPro"/>
</dbReference>
<evidence type="ECO:0000256" key="1">
    <source>
        <dbReference type="SAM" id="MobiDB-lite"/>
    </source>
</evidence>
<dbReference type="EMBL" id="CAJGYO010000014">
    <property type="protein sequence ID" value="CAD6267822.1"/>
    <property type="molecule type" value="Genomic_DNA"/>
</dbReference>
<dbReference type="InterPro" id="IPR044743">
    <property type="entry name" value="Ubl_USP48"/>
</dbReference>
<dbReference type="FunFam" id="3.10.20.90:FF:000201">
    <property type="entry name" value="Ubiquitin carboxyl-terminal hydrolase 26"/>
    <property type="match status" value="1"/>
</dbReference>
<accession>A0A811RCT5</accession>
<dbReference type="GO" id="GO:0004197">
    <property type="term" value="F:cysteine-type endopeptidase activity"/>
    <property type="evidence" value="ECO:0007669"/>
    <property type="project" value="InterPro"/>
</dbReference>
<dbReference type="AlphaFoldDB" id="A0A811RCT5"/>
<dbReference type="GO" id="GO:0016579">
    <property type="term" value="P:protein deubiquitination"/>
    <property type="evidence" value="ECO:0007669"/>
    <property type="project" value="InterPro"/>
</dbReference>
<dbReference type="CDD" id="cd01795">
    <property type="entry name" value="Ubl_USP48"/>
    <property type="match status" value="1"/>
</dbReference>
<dbReference type="Proteomes" id="UP000604825">
    <property type="component" value="Unassembled WGS sequence"/>
</dbReference>